<evidence type="ECO:0000256" key="4">
    <source>
        <dbReference type="ARBA" id="ARBA00022679"/>
    </source>
</evidence>
<dbReference type="GO" id="GO:0003829">
    <property type="term" value="F:beta-1,3-galactosyl-O-glycosyl-glycoprotein beta-1,6-N-acetylglucosaminyltransferase activity"/>
    <property type="evidence" value="ECO:0007669"/>
    <property type="project" value="UniProtKB-EC"/>
</dbReference>
<evidence type="ECO:0000256" key="12">
    <source>
        <dbReference type="ARBA" id="ARBA00038907"/>
    </source>
</evidence>
<accession>A0AAQ4RUE4</accession>
<evidence type="ECO:0000313" key="24">
    <source>
        <dbReference type="Ensembl" id="ENSGACP00000067065.1"/>
    </source>
</evidence>
<keyword evidence="5 23" id="KW-0812">Transmembrane</keyword>
<comment type="function">
    <text evidence="22">Glycosyltransferase that can synthesize all known mucin beta 6 N-acetylglucosaminides. Mediates core 2 and core 4 O-glycan branching, 2 important steps in mucin-type biosynthesis. Also has I-branching enzyme activity by converting linear into branched poly-N-acetyllactosaminoglycans, leading to introduce the blood group I antigen during embryonic development.</text>
</comment>
<proteinExistence type="inferred from homology"/>
<evidence type="ECO:0000256" key="3">
    <source>
        <dbReference type="ARBA" id="ARBA00022676"/>
    </source>
</evidence>
<dbReference type="PANTHER" id="PTHR19297">
    <property type="entry name" value="GLYCOSYLTRANSFERASE 14 FAMILY MEMBER"/>
    <property type="match status" value="1"/>
</dbReference>
<feature type="transmembrane region" description="Helical" evidence="23">
    <location>
        <begin position="29"/>
        <end position="47"/>
    </location>
</feature>
<keyword evidence="7 23" id="KW-1133">Transmembrane helix</keyword>
<dbReference type="AlphaFoldDB" id="A0AAQ4RUE4"/>
<dbReference type="EC" id="2.4.1.102" evidence="14"/>
<dbReference type="GO" id="GO:0047225">
    <property type="term" value="F:acetylgalactosaminyl-O-glycosyl-glycoprotein beta-1,6-N-acetylglucosaminyltransferase activity"/>
    <property type="evidence" value="ECO:0007669"/>
    <property type="project" value="UniProtKB-EC"/>
</dbReference>
<evidence type="ECO:0000256" key="18">
    <source>
        <dbReference type="ARBA" id="ARBA00048927"/>
    </source>
</evidence>
<comment type="catalytic activity">
    <reaction evidence="21">
        <text>a 3-O-[beta-D-galactosyl-(1-&gt;3)-N-acetyl-alpha-D-galactosaminyl]-L-seryl-[protein] + UDP-N-acetyl-alpha-D-glucosamine = 3-O-{beta-D-galactosyl-(1-&gt;3)-[N-acetyl-beta-D-glucosaminyl-(1-&gt;6)]-N-acetyl-alpha-D-galactosaminyl}-L-seryl-[protein] + UDP + H(+)</text>
        <dbReference type="Rhea" id="RHEA:56212"/>
        <dbReference type="Rhea" id="RHEA-COMP:13922"/>
        <dbReference type="Rhea" id="RHEA-COMP:14419"/>
        <dbReference type="ChEBI" id="CHEBI:15378"/>
        <dbReference type="ChEBI" id="CHEBI:57705"/>
        <dbReference type="ChEBI" id="CHEBI:58223"/>
        <dbReference type="ChEBI" id="CHEBI:137949"/>
        <dbReference type="ChEBI" id="CHEBI:139605"/>
        <dbReference type="EC" id="2.4.1.102"/>
    </reaction>
</comment>
<dbReference type="GO" id="GO:0000139">
    <property type="term" value="C:Golgi membrane"/>
    <property type="evidence" value="ECO:0007669"/>
    <property type="project" value="UniProtKB-SubCell"/>
</dbReference>
<dbReference type="Pfam" id="PF02485">
    <property type="entry name" value="Branch"/>
    <property type="match status" value="1"/>
</dbReference>
<keyword evidence="10" id="KW-0325">Glycoprotein</keyword>
<evidence type="ECO:0000256" key="5">
    <source>
        <dbReference type="ARBA" id="ARBA00022692"/>
    </source>
</evidence>
<keyword evidence="25" id="KW-1185">Reference proteome</keyword>
<evidence type="ECO:0000256" key="14">
    <source>
        <dbReference type="ARBA" id="ARBA00038948"/>
    </source>
</evidence>
<dbReference type="EC" id="2.4.1.150" evidence="12"/>
<evidence type="ECO:0000313" key="25">
    <source>
        <dbReference type="Proteomes" id="UP000007635"/>
    </source>
</evidence>
<dbReference type="Ensembl" id="ENSGACT00000068108.1">
    <property type="protein sequence ID" value="ENSGACP00000067065.1"/>
    <property type="gene ID" value="ENSGACG00000037692.1"/>
</dbReference>
<comment type="pathway">
    <text evidence="2">Protein modification; protein glycosylation.</text>
</comment>
<evidence type="ECO:0000256" key="10">
    <source>
        <dbReference type="ARBA" id="ARBA00023180"/>
    </source>
</evidence>
<comment type="subcellular location">
    <subcellularLocation>
        <location evidence="1">Golgi apparatus membrane</location>
        <topology evidence="1">Single-pass type II membrane protein</topology>
    </subcellularLocation>
</comment>
<name>A0AAQ4RUE4_GASAC</name>
<keyword evidence="6" id="KW-0735">Signal-anchor</keyword>
<evidence type="ECO:0000256" key="15">
    <source>
        <dbReference type="ARBA" id="ARBA00039292"/>
    </source>
</evidence>
<protein>
    <recommendedName>
        <fullName evidence="15">Beta-1,3-galactosyl-O-glycosyl-glycoprotein beta-1,6-N-acetylglucosaminyltransferase 3</fullName>
        <ecNumber evidence="14">2.4.1.102</ecNumber>
        <ecNumber evidence="13">2.4.1.148</ecNumber>
        <ecNumber evidence="12">2.4.1.150</ecNumber>
    </recommendedName>
    <alternativeName>
        <fullName evidence="16">C2GnT-mucin type</fullName>
    </alternativeName>
</protein>
<evidence type="ECO:0000256" key="19">
    <source>
        <dbReference type="ARBA" id="ARBA00049870"/>
    </source>
</evidence>
<evidence type="ECO:0000256" key="23">
    <source>
        <dbReference type="SAM" id="Phobius"/>
    </source>
</evidence>
<comment type="catalytic activity">
    <reaction evidence="19">
        <text>a 3-O-[beta-D-galactosyl-(1-&gt;3)-N-acetyl-alpha-D-galactosaminyl]-L-threonyl-[protein] + UDP-N-acetyl-alpha-D-glucosamine = a 3-O-{beta-D-galactosyl-(1-&gt;3)-[N-acetyl-beta-D-glucosaminyl-(1-&gt;6)]-N-acetyl-alpha-D-galactosaminyl}-L-threonyl-[protein] + UDP + H(+)</text>
        <dbReference type="Rhea" id="RHEA:56216"/>
        <dbReference type="Rhea" id="RHEA-COMP:13923"/>
        <dbReference type="Rhea" id="RHEA-COMP:14420"/>
        <dbReference type="ChEBI" id="CHEBI:15378"/>
        <dbReference type="ChEBI" id="CHEBI:57705"/>
        <dbReference type="ChEBI" id="CHEBI:58223"/>
        <dbReference type="ChEBI" id="CHEBI:137950"/>
        <dbReference type="ChEBI" id="CHEBI:139607"/>
        <dbReference type="EC" id="2.4.1.102"/>
    </reaction>
</comment>
<keyword evidence="3" id="KW-0328">Glycosyltransferase</keyword>
<dbReference type="GO" id="GO:0008109">
    <property type="term" value="F:N-acetyllactosaminide beta-1,6-N-acetylglucosaminyltransferase activity"/>
    <property type="evidence" value="ECO:0007669"/>
    <property type="project" value="UniProtKB-EC"/>
</dbReference>
<reference evidence="24" key="3">
    <citation type="submission" date="2025-09" db="UniProtKB">
        <authorList>
            <consortium name="Ensembl"/>
        </authorList>
    </citation>
    <scope>IDENTIFICATION</scope>
</reference>
<evidence type="ECO:0000256" key="11">
    <source>
        <dbReference type="ARBA" id="ARBA00038150"/>
    </source>
</evidence>
<dbReference type="Proteomes" id="UP000007635">
    <property type="component" value="Chromosome XIX"/>
</dbReference>
<evidence type="ECO:0000256" key="17">
    <source>
        <dbReference type="ARBA" id="ARBA00047621"/>
    </source>
</evidence>
<evidence type="ECO:0000256" key="20">
    <source>
        <dbReference type="ARBA" id="ARBA00049876"/>
    </source>
</evidence>
<comment type="similarity">
    <text evidence="11">Belongs to the glycosyltransferase 14 family.</text>
</comment>
<reference evidence="24 25" key="1">
    <citation type="journal article" date="2021" name="G3 (Bethesda)">
        <title>Improved contiguity of the threespine stickleback genome using long-read sequencing.</title>
        <authorList>
            <person name="Nath S."/>
            <person name="Shaw D.E."/>
            <person name="White M.A."/>
        </authorList>
    </citation>
    <scope>NUCLEOTIDE SEQUENCE [LARGE SCALE GENOMIC DNA]</scope>
    <source>
        <strain evidence="24 25">Lake Benthic</strain>
    </source>
</reference>
<keyword evidence="9" id="KW-1015">Disulfide bond</keyword>
<dbReference type="GeneTree" id="ENSGT00940000159331"/>
<organism evidence="24 25">
    <name type="scientific">Gasterosteus aculeatus aculeatus</name>
    <name type="common">three-spined stickleback</name>
    <dbReference type="NCBI Taxonomy" id="481459"/>
    <lineage>
        <taxon>Eukaryota</taxon>
        <taxon>Metazoa</taxon>
        <taxon>Chordata</taxon>
        <taxon>Craniata</taxon>
        <taxon>Vertebrata</taxon>
        <taxon>Euteleostomi</taxon>
        <taxon>Actinopterygii</taxon>
        <taxon>Neopterygii</taxon>
        <taxon>Teleostei</taxon>
        <taxon>Neoteleostei</taxon>
        <taxon>Acanthomorphata</taxon>
        <taxon>Eupercaria</taxon>
        <taxon>Perciformes</taxon>
        <taxon>Cottioidei</taxon>
        <taxon>Gasterosteales</taxon>
        <taxon>Gasterosteidae</taxon>
        <taxon>Gasterosteus</taxon>
    </lineage>
</organism>
<reference evidence="24" key="2">
    <citation type="submission" date="2025-08" db="UniProtKB">
        <authorList>
            <consortium name="Ensembl"/>
        </authorList>
    </citation>
    <scope>IDENTIFICATION</scope>
</reference>
<comment type="catalytic activity">
    <reaction evidence="17">
        <text>a beta-D-Gal-(1-&gt;4)-beta-D-GlcNAc-(1-&gt;3)-beta-D-Gal-(1-&gt;4)-beta-D-GlcNAc derivative + UDP-N-acetyl-alpha-D-glucosamine = a beta-D-Gal-(1-&gt;4)-beta-D-GlcNAc-(1-&gt;3)-[beta-D-GlcNAc-(1-&gt;6)]-beta-D-Gal-(1-&gt;4)-N-acetyl-beta-D-GlcNAc derivative + UDP + H(+)</text>
        <dbReference type="Rhea" id="RHEA:54820"/>
        <dbReference type="ChEBI" id="CHEBI:15378"/>
        <dbReference type="ChEBI" id="CHEBI:57705"/>
        <dbReference type="ChEBI" id="CHEBI:58223"/>
        <dbReference type="ChEBI" id="CHEBI:138371"/>
        <dbReference type="ChEBI" id="CHEBI:138372"/>
        <dbReference type="EC" id="2.4.1.150"/>
    </reaction>
</comment>
<sequence length="439" mass="49950">MTTTLTLKTKLPCGYLKDMAFARSLKTRMLRTSSLIVIGMLLSFVLWETTLNRQSSPDLKIPQEFSVDLPGCLAIISGDTEGRRGELEVLLASRKRRSILSEDFYLNVTKDCPAYIEKRGFITAPLSEEEDHFPIAYSMVIHEKIEMFERLLRAVYTPQNIYCVHVDQKSSKGFQKAVEAIISCFPNVFVASRLESVVYASWSRVQADLNCMKDLLNSRIQWKYLLNTCGTDFPIKSNAEMVQTLKALNGRNSMESEVTDDYKKVRWLYHYNVTNTVVKTDVKKSPPPIGSPMFKGSAYFVVSRAFVEHVLQDREVQQLLEWERDTYSPDEHLWATLQRMPSVPGSVPTNIKYDVSDMQALARAVKWSSLEGDVKKGAPYPPCMGAHRRAVCVYGAGDLPWLLRQYQLFANKFDPDVDDIAIRCIESVLRLKASGHDQL</sequence>
<evidence type="ECO:0000256" key="21">
    <source>
        <dbReference type="ARBA" id="ARBA00049911"/>
    </source>
</evidence>
<keyword evidence="4" id="KW-0808">Transferase</keyword>
<evidence type="ECO:0000256" key="8">
    <source>
        <dbReference type="ARBA" id="ARBA00023136"/>
    </source>
</evidence>
<evidence type="ECO:0000256" key="9">
    <source>
        <dbReference type="ARBA" id="ARBA00023157"/>
    </source>
</evidence>
<dbReference type="PANTHER" id="PTHR19297:SF81">
    <property type="entry name" value="BETA-1,3-GALACTOSYL-O-GLYCOSYL-GLYCOPROTEIN BETA-1,6-N-ACETYLGLUCOSAMINYLTRANSFERASE 3"/>
    <property type="match status" value="1"/>
</dbReference>
<comment type="catalytic activity">
    <reaction evidence="18">
        <text>3-O-[N-acetyl-beta-D-glucosaminyl-(1-&gt;3)-N-acetyl-alpha-D-galactosaminyl]-L-seryl-[protein] + UDP-N-acetyl-alpha-D-glucosamine = 3-O-[N-acetyl-beta-D-glucosaminyl-(1-&gt;3)-[N-acetyl-beta-D-glucosaminyl-(1-&gt;6)]-N-acetyl-alpha-D-galactosaminyl]-L-seryl-[protein] + UDP + H(+)</text>
        <dbReference type="Rhea" id="RHEA:56188"/>
        <dbReference type="Rhea" id="RHEA-COMP:11691"/>
        <dbReference type="Rhea" id="RHEA-COMP:14412"/>
        <dbReference type="ChEBI" id="CHEBI:15378"/>
        <dbReference type="ChEBI" id="CHEBI:57705"/>
        <dbReference type="ChEBI" id="CHEBI:58223"/>
        <dbReference type="ChEBI" id="CHEBI:87079"/>
        <dbReference type="ChEBI" id="CHEBI:139581"/>
        <dbReference type="EC" id="2.4.1.148"/>
    </reaction>
</comment>
<keyword evidence="8 23" id="KW-0472">Membrane</keyword>
<evidence type="ECO:0000256" key="16">
    <source>
        <dbReference type="ARBA" id="ARBA00041719"/>
    </source>
</evidence>
<evidence type="ECO:0000256" key="2">
    <source>
        <dbReference type="ARBA" id="ARBA00004922"/>
    </source>
</evidence>
<evidence type="ECO:0000256" key="1">
    <source>
        <dbReference type="ARBA" id="ARBA00004323"/>
    </source>
</evidence>
<evidence type="ECO:0000256" key="6">
    <source>
        <dbReference type="ARBA" id="ARBA00022968"/>
    </source>
</evidence>
<dbReference type="InterPro" id="IPR003406">
    <property type="entry name" value="Glyco_trans_14"/>
</dbReference>
<evidence type="ECO:0000256" key="13">
    <source>
        <dbReference type="ARBA" id="ARBA00038912"/>
    </source>
</evidence>
<comment type="catalytic activity">
    <reaction evidence="20">
        <text>a 3-O-[N-acetyl-beta-D-glucosaminyl-(1-&gt;3)-N-acetyl-alpha-D-galactosaminyl]-L-threonyl-[protein] + UDP-N-acetyl-alpha-D-glucosamine = 3-O-[N-acetyl-beta-D-glucosaminyl-(1-&gt;3)-[N-acetyl-beta-D-glucosaminyl-(1-&gt;6)]-N-acetyl-alpha-D-galactosaminyl]-L-threonyl-[protein] + UDP + H(+)</text>
        <dbReference type="Rhea" id="RHEA:56192"/>
        <dbReference type="Rhea" id="RHEA-COMP:11692"/>
        <dbReference type="Rhea" id="RHEA-COMP:14413"/>
        <dbReference type="ChEBI" id="CHEBI:15378"/>
        <dbReference type="ChEBI" id="CHEBI:57705"/>
        <dbReference type="ChEBI" id="CHEBI:58223"/>
        <dbReference type="ChEBI" id="CHEBI:87080"/>
        <dbReference type="ChEBI" id="CHEBI:139580"/>
        <dbReference type="EC" id="2.4.1.148"/>
    </reaction>
</comment>
<dbReference type="EC" id="2.4.1.148" evidence="13"/>
<evidence type="ECO:0000256" key="7">
    <source>
        <dbReference type="ARBA" id="ARBA00022989"/>
    </source>
</evidence>
<evidence type="ECO:0000256" key="22">
    <source>
        <dbReference type="ARBA" id="ARBA00055416"/>
    </source>
</evidence>